<reference evidence="9" key="1">
    <citation type="submission" date="2018-08" db="EMBL/GenBank/DDBJ databases">
        <authorList>
            <person name="Rossello M."/>
        </authorList>
    </citation>
    <scope>NUCLEOTIDE SEQUENCE [LARGE SCALE GENOMIC DNA]</scope>
    <source>
        <strain evidence="9">cv. Chinese Spring</strain>
    </source>
</reference>
<dbReference type="GO" id="GO:0051980">
    <property type="term" value="F:iron-nicotianamine transmembrane transporter activity"/>
    <property type="evidence" value="ECO:0000318"/>
    <property type="project" value="GO_Central"/>
</dbReference>
<dbReference type="InterPro" id="IPR045035">
    <property type="entry name" value="YSL-like"/>
</dbReference>
<evidence type="ECO:0000256" key="4">
    <source>
        <dbReference type="ARBA" id="ARBA00022692"/>
    </source>
</evidence>
<dbReference type="GO" id="GO:0005886">
    <property type="term" value="C:plasma membrane"/>
    <property type="evidence" value="ECO:0000318"/>
    <property type="project" value="GO_Central"/>
</dbReference>
<dbReference type="Gramene" id="TraesCS7A02G420700.1">
    <property type="protein sequence ID" value="TraesCS7A02G420700.1"/>
    <property type="gene ID" value="TraesCS7A02G420700"/>
</dbReference>
<dbReference type="Gramene" id="TraesCS7A03G1019300.1">
    <property type="protein sequence ID" value="TraesCS7A03G1019300.1.CDS"/>
    <property type="gene ID" value="TraesCS7A03G1019300"/>
</dbReference>
<evidence type="ECO:0000256" key="6">
    <source>
        <dbReference type="ARBA" id="ARBA00023136"/>
    </source>
</evidence>
<feature type="transmembrane region" description="Helical" evidence="8">
    <location>
        <begin position="158"/>
        <end position="176"/>
    </location>
</feature>
<dbReference type="STRING" id="4565.A0A3B6RK61"/>
<dbReference type="InterPro" id="IPR004813">
    <property type="entry name" value="OPT"/>
</dbReference>
<dbReference type="EnsemblPlants" id="TraesCS7A02G420700.1">
    <property type="protein sequence ID" value="TraesCS7A02G420700.1"/>
    <property type="gene ID" value="TraesCS7A02G420700"/>
</dbReference>
<evidence type="ECO:0000256" key="2">
    <source>
        <dbReference type="ARBA" id="ARBA00010276"/>
    </source>
</evidence>
<dbReference type="Pfam" id="PF03169">
    <property type="entry name" value="OPT"/>
    <property type="match status" value="3"/>
</dbReference>
<dbReference type="PANTHER" id="PTHR31645">
    <property type="entry name" value="OLIGOPEPTIDE TRANSPORTER YGL114W-RELATED"/>
    <property type="match status" value="1"/>
</dbReference>
<evidence type="ECO:0000256" key="5">
    <source>
        <dbReference type="ARBA" id="ARBA00022989"/>
    </source>
</evidence>
<protein>
    <submittedName>
        <fullName evidence="9">Uncharacterized protein</fullName>
    </submittedName>
</protein>
<feature type="transmembrane region" description="Helical" evidence="8">
    <location>
        <begin position="495"/>
        <end position="521"/>
    </location>
</feature>
<evidence type="ECO:0000256" key="7">
    <source>
        <dbReference type="SAM" id="MobiDB-lite"/>
    </source>
</evidence>
<dbReference type="OrthoDB" id="627262at2759"/>
<accession>A0A3B6RK61</accession>
<feature type="transmembrane region" description="Helical" evidence="8">
    <location>
        <begin position="379"/>
        <end position="397"/>
    </location>
</feature>
<evidence type="ECO:0000313" key="9">
    <source>
        <dbReference type="EnsemblPlants" id="TraesCS7A02G420700.1"/>
    </source>
</evidence>
<comment type="subcellular location">
    <subcellularLocation>
        <location evidence="1">Membrane</location>
        <topology evidence="1">Multi-pass membrane protein</topology>
    </subcellularLocation>
</comment>
<feature type="compositionally biased region" description="Basic residues" evidence="7">
    <location>
        <begin position="302"/>
        <end position="312"/>
    </location>
</feature>
<feature type="compositionally biased region" description="Basic and acidic residues" evidence="7">
    <location>
        <begin position="212"/>
        <end position="237"/>
    </location>
</feature>
<keyword evidence="3" id="KW-0813">Transport</keyword>
<keyword evidence="5 8" id="KW-1133">Transmembrane helix</keyword>
<dbReference type="PANTHER" id="PTHR31645:SF58">
    <property type="match status" value="1"/>
</dbReference>
<keyword evidence="6 8" id="KW-0472">Membrane</keyword>
<feature type="region of interest" description="Disordered" evidence="7">
    <location>
        <begin position="287"/>
        <end position="328"/>
    </location>
</feature>
<feature type="compositionally biased region" description="Basic and acidic residues" evidence="7">
    <location>
        <begin position="313"/>
        <end position="324"/>
    </location>
</feature>
<proteinExistence type="inferred from homology"/>
<feature type="transmembrane region" description="Helical" evidence="8">
    <location>
        <begin position="353"/>
        <end position="373"/>
    </location>
</feature>
<dbReference type="GO" id="GO:0010039">
    <property type="term" value="P:response to iron ion"/>
    <property type="evidence" value="ECO:0000318"/>
    <property type="project" value="GO_Central"/>
</dbReference>
<evidence type="ECO:0000256" key="3">
    <source>
        <dbReference type="ARBA" id="ARBA00022448"/>
    </source>
</evidence>
<feature type="transmembrane region" description="Helical" evidence="8">
    <location>
        <begin position="45"/>
        <end position="65"/>
    </location>
</feature>
<keyword evidence="4 8" id="KW-0812">Transmembrane</keyword>
<dbReference type="Gramene" id="TraesKAR7A01G0389840.1">
    <property type="protein sequence ID" value="cds.TraesKAR7A01G0389840.1"/>
    <property type="gene ID" value="TraesKAR7A01G0389840"/>
</dbReference>
<organism evidence="9">
    <name type="scientific">Triticum aestivum</name>
    <name type="common">Wheat</name>
    <dbReference type="NCBI Taxonomy" id="4565"/>
    <lineage>
        <taxon>Eukaryota</taxon>
        <taxon>Viridiplantae</taxon>
        <taxon>Streptophyta</taxon>
        <taxon>Embryophyta</taxon>
        <taxon>Tracheophyta</taxon>
        <taxon>Spermatophyta</taxon>
        <taxon>Magnoliopsida</taxon>
        <taxon>Liliopsida</taxon>
        <taxon>Poales</taxon>
        <taxon>Poaceae</taxon>
        <taxon>BOP clade</taxon>
        <taxon>Pooideae</taxon>
        <taxon>Triticodae</taxon>
        <taxon>Triticeae</taxon>
        <taxon>Triticinae</taxon>
        <taxon>Triticum</taxon>
    </lineage>
</organism>
<feature type="region of interest" description="Disordered" evidence="7">
    <location>
        <begin position="210"/>
        <end position="248"/>
    </location>
</feature>
<evidence type="ECO:0000313" key="10">
    <source>
        <dbReference type="Proteomes" id="UP000019116"/>
    </source>
</evidence>
<dbReference type="Proteomes" id="UP000019116">
    <property type="component" value="Chromosome 7A"/>
</dbReference>
<reference evidence="9" key="2">
    <citation type="submission" date="2018-10" db="UniProtKB">
        <authorList>
            <consortium name="EnsemblPlants"/>
        </authorList>
    </citation>
    <scope>IDENTIFICATION</scope>
</reference>
<name>A0A3B6RK61_WHEAT</name>
<feature type="transmembrane region" description="Helical" evidence="8">
    <location>
        <begin position="439"/>
        <end position="458"/>
    </location>
</feature>
<feature type="transmembrane region" description="Helical" evidence="8">
    <location>
        <begin position="533"/>
        <end position="557"/>
    </location>
</feature>
<dbReference type="Gramene" id="TraesWEE_scaffold_028578_01G000200.1">
    <property type="protein sequence ID" value="TraesWEE_scaffold_028578_01G000200.1"/>
    <property type="gene ID" value="TraesWEE_scaffold_028578_01G000200"/>
</dbReference>
<dbReference type="GO" id="GO:0035673">
    <property type="term" value="F:oligopeptide transmembrane transporter activity"/>
    <property type="evidence" value="ECO:0007669"/>
    <property type="project" value="InterPro"/>
</dbReference>
<sequence length="571" mass="62049">MDVTVDRTRVAPEIEKAVDNIAMESDHALARERQLEPVLPWQEQLTIQGMVAALFIGFIYTVIVMKIALTTGLVPTLNVSTALVAFLALRGWTRGLARLGISSRPFARQENTVIQACDDSCYTIASGVGSTLLDLNKKTYELAGESPGNVPGSYKEPGIGWMTGFLLWFLGFTFSASTMGGSFTPIGTGAGSEREVQGLAAAAAKRYPAATAKRDHAATATAKRDPAAAIDEVKPHEPSAACTGLADGGTPVRGTGLVRCRSARWACEADVPSRQSCRRRKTLETCRADGEGRSTRASGETKRRKTSGRRRSRLESNPRKPTEAKRRRPAICTLLRRRHWREEGGEKMPSIKWYYVIVAYLVAPMLGFSNSYGVGLTDINMAYNYGKIALFIFAAWAGKKNGVIVGLVGGMGCIISPLTFMLFYKAFDVGNPDGYWKAPYALIYHCMAILGVEGFSVLPKHRLSISAGIFAFAMLLSIARDILPRRYVKYVPLPMAMVVPFLVCGSLAIDMCIGSLVVFVWEKMDKKDATIQVPAVASGLICGDGIWVFTSSLLALAKINPLICMKFTPAS</sequence>
<dbReference type="SMR" id="A0A3B6RK61"/>
<evidence type="ECO:0000256" key="1">
    <source>
        <dbReference type="ARBA" id="ARBA00004141"/>
    </source>
</evidence>
<evidence type="ECO:0000256" key="8">
    <source>
        <dbReference type="SAM" id="Phobius"/>
    </source>
</evidence>
<comment type="similarity">
    <text evidence="2">Belongs to the YSL (TC 2.A.67.2) family.</text>
</comment>
<keyword evidence="10" id="KW-1185">Reference proteome</keyword>
<dbReference type="GO" id="GO:0048316">
    <property type="term" value="P:seed development"/>
    <property type="evidence" value="ECO:0000318"/>
    <property type="project" value="GO_Central"/>
</dbReference>
<dbReference type="AlphaFoldDB" id="A0A3B6RK61"/>
<feature type="transmembrane region" description="Helical" evidence="8">
    <location>
        <begin position="465"/>
        <end position="483"/>
    </location>
</feature>
<feature type="transmembrane region" description="Helical" evidence="8">
    <location>
        <begin position="404"/>
        <end position="427"/>
    </location>
</feature>